<dbReference type="EMBL" id="MU865291">
    <property type="protein sequence ID" value="KAK4231648.1"/>
    <property type="molecule type" value="Genomic_DNA"/>
</dbReference>
<feature type="transmembrane region" description="Helical" evidence="1">
    <location>
        <begin position="519"/>
        <end position="539"/>
    </location>
</feature>
<accession>A0AAN7H418</accession>
<dbReference type="Proteomes" id="UP001301958">
    <property type="component" value="Unassembled WGS sequence"/>
</dbReference>
<protein>
    <submittedName>
        <fullName evidence="2">Uracil permease</fullName>
    </submittedName>
</protein>
<evidence type="ECO:0000256" key="1">
    <source>
        <dbReference type="SAM" id="Phobius"/>
    </source>
</evidence>
<gene>
    <name evidence="2" type="ORF">QBC38DRAFT_439678</name>
</gene>
<name>A0AAN7H418_9PEZI</name>
<sequence>MVRRREDEEELINNTPRRHRCRKGAGNPWLQPIYNWYLPFVSLAYTLFVTFVMIFWLDGRSFAVSGTDSADGPKGFTQPEISTLISGCLVLSRTIGTTWQALMTWRCVFILLEKTGLSLQETSMMASWRLPPAYWSFRSRHKFAIAVVLLLAWPAQFVNPLASGSVSWIPSKSIYKHNLGNHTSFATPIASYQYEWFLRFSNVRQNLVKKSAGLASLSTLSHSLNQSSIVSPARRMSLELSQYVNGTAISNATVPFFQIEDFEWVSDLDGLPQGIMKAIKDRTSGFLSISKDPRTEYESPLAQTVIGTSALLKDSVWEPPEPSTTLPHPRKFRGIKYAAIITSRTPNDGRDLNFNCREAKSEFDPLPPPHTMRLLNHPEWNNHSTCYAVAKLHVTAGVVQCSQKFQSRPSLGSGYSTCLLDSSVLTADGSHLEIQDDPLVDEVMAFMPEVQAMGAALALYSNARLQGNLEAYLRNSLIQAYQGTWSALVEFFGEGSDKLVSEYWTPQLVLRAEVEKWRMWGWMGVNLLLVVAGVALIVVQNMCDGKTVNNPVVAALMVDSWDVAKRDVRGLLCNAVDLGKGHGDGTVRVRLEVSNEGDKHYQHPKLVVD</sequence>
<reference evidence="2" key="2">
    <citation type="submission" date="2023-05" db="EMBL/GenBank/DDBJ databases">
        <authorList>
            <consortium name="Lawrence Berkeley National Laboratory"/>
            <person name="Steindorff A."/>
            <person name="Hensen N."/>
            <person name="Bonometti L."/>
            <person name="Westerberg I."/>
            <person name="Brannstrom I.O."/>
            <person name="Guillou S."/>
            <person name="Cros-Aarteil S."/>
            <person name="Calhoun S."/>
            <person name="Haridas S."/>
            <person name="Kuo A."/>
            <person name="Mondo S."/>
            <person name="Pangilinan J."/>
            <person name="Riley R."/>
            <person name="Labutti K."/>
            <person name="Andreopoulos B."/>
            <person name="Lipzen A."/>
            <person name="Chen C."/>
            <person name="Yanf M."/>
            <person name="Daum C."/>
            <person name="Ng V."/>
            <person name="Clum A."/>
            <person name="Ohm R."/>
            <person name="Martin F."/>
            <person name="Silar P."/>
            <person name="Natvig D."/>
            <person name="Lalanne C."/>
            <person name="Gautier V."/>
            <person name="Ament-Velasquez S.L."/>
            <person name="Kruys A."/>
            <person name="Hutchinson M.I."/>
            <person name="Powell A.J."/>
            <person name="Barry K."/>
            <person name="Miller A.N."/>
            <person name="Grigoriev I.V."/>
            <person name="Debuchy R."/>
            <person name="Gladieux P."/>
            <person name="Thoren M.H."/>
            <person name="Johannesson H."/>
        </authorList>
    </citation>
    <scope>NUCLEOTIDE SEQUENCE</scope>
    <source>
        <strain evidence="2">CBS 990.96</strain>
    </source>
</reference>
<reference evidence="2" key="1">
    <citation type="journal article" date="2023" name="Mol. Phylogenet. Evol.">
        <title>Genome-scale phylogeny and comparative genomics of the fungal order Sordariales.</title>
        <authorList>
            <person name="Hensen N."/>
            <person name="Bonometti L."/>
            <person name="Westerberg I."/>
            <person name="Brannstrom I.O."/>
            <person name="Guillou S."/>
            <person name="Cros-Aarteil S."/>
            <person name="Calhoun S."/>
            <person name="Haridas S."/>
            <person name="Kuo A."/>
            <person name="Mondo S."/>
            <person name="Pangilinan J."/>
            <person name="Riley R."/>
            <person name="LaButti K."/>
            <person name="Andreopoulos B."/>
            <person name="Lipzen A."/>
            <person name="Chen C."/>
            <person name="Yan M."/>
            <person name="Daum C."/>
            <person name="Ng V."/>
            <person name="Clum A."/>
            <person name="Steindorff A."/>
            <person name="Ohm R.A."/>
            <person name="Martin F."/>
            <person name="Silar P."/>
            <person name="Natvig D.O."/>
            <person name="Lalanne C."/>
            <person name="Gautier V."/>
            <person name="Ament-Velasquez S.L."/>
            <person name="Kruys A."/>
            <person name="Hutchinson M.I."/>
            <person name="Powell A.J."/>
            <person name="Barry K."/>
            <person name="Miller A.N."/>
            <person name="Grigoriev I.V."/>
            <person name="Debuchy R."/>
            <person name="Gladieux P."/>
            <person name="Hiltunen Thoren M."/>
            <person name="Johannesson H."/>
        </authorList>
    </citation>
    <scope>NUCLEOTIDE SEQUENCE</scope>
    <source>
        <strain evidence="2">CBS 990.96</strain>
    </source>
</reference>
<keyword evidence="1" id="KW-0812">Transmembrane</keyword>
<evidence type="ECO:0000313" key="3">
    <source>
        <dbReference type="Proteomes" id="UP001301958"/>
    </source>
</evidence>
<keyword evidence="1" id="KW-1133">Transmembrane helix</keyword>
<keyword evidence="1" id="KW-0472">Membrane</keyword>
<evidence type="ECO:0000313" key="2">
    <source>
        <dbReference type="EMBL" id="KAK4231648.1"/>
    </source>
</evidence>
<dbReference type="AlphaFoldDB" id="A0AAN7H418"/>
<organism evidence="2 3">
    <name type="scientific">Podospora fimiseda</name>
    <dbReference type="NCBI Taxonomy" id="252190"/>
    <lineage>
        <taxon>Eukaryota</taxon>
        <taxon>Fungi</taxon>
        <taxon>Dikarya</taxon>
        <taxon>Ascomycota</taxon>
        <taxon>Pezizomycotina</taxon>
        <taxon>Sordariomycetes</taxon>
        <taxon>Sordariomycetidae</taxon>
        <taxon>Sordariales</taxon>
        <taxon>Podosporaceae</taxon>
        <taxon>Podospora</taxon>
    </lineage>
</organism>
<feature type="transmembrane region" description="Helical" evidence="1">
    <location>
        <begin position="36"/>
        <end position="57"/>
    </location>
</feature>
<proteinExistence type="predicted"/>
<comment type="caution">
    <text evidence="2">The sequence shown here is derived from an EMBL/GenBank/DDBJ whole genome shotgun (WGS) entry which is preliminary data.</text>
</comment>
<keyword evidence="3" id="KW-1185">Reference proteome</keyword>